<dbReference type="CDD" id="cd02440">
    <property type="entry name" value="AdoMet_MTases"/>
    <property type="match status" value="1"/>
</dbReference>
<sequence length="256" mass="27683">MRTTVLAALIAISFSAGVLAKSPEAAPKIPSFVSAAVADPARKDDAANDDRRKIAQLMAFSEVKPGQKVLELIPGSGYFTRVFSAVVGPTGHVFVVWPNEYAKESESDVAASNALSKDAHYANVSVATQPANQLSAPEKVDLVFTSQNYHDYPDKFMGKVDPAVLNKQVFDALKPGGLFVIVDHVAEAGSGMRDTDTLHRIDPAIVKKQVEAAGFKYEGESSVLRNPADPHNIKVFDKSIRGHTDQFVYRFRKPAG</sequence>
<dbReference type="Proteomes" id="UP000291822">
    <property type="component" value="Unassembled WGS sequence"/>
</dbReference>
<dbReference type="RefSeq" id="WP_131150573.1">
    <property type="nucleotide sequence ID" value="NZ_SJTG01000001.1"/>
</dbReference>
<keyword evidence="3" id="KW-1185">Reference proteome</keyword>
<reference evidence="2 3" key="1">
    <citation type="submission" date="2019-02" db="EMBL/GenBank/DDBJ databases">
        <title>Dyella amyloliquefaciens sp. nov., isolated from forest soil.</title>
        <authorList>
            <person name="Gao Z.-H."/>
            <person name="Qiu L.-H."/>
        </authorList>
    </citation>
    <scope>NUCLEOTIDE SEQUENCE [LARGE SCALE GENOMIC DNA]</scope>
    <source>
        <strain evidence="2 3">KACC 12747</strain>
    </source>
</reference>
<keyword evidence="2" id="KW-0489">Methyltransferase</keyword>
<gene>
    <name evidence="2" type="ORF">EZM97_04695</name>
</gene>
<keyword evidence="2" id="KW-0808">Transferase</keyword>
<protein>
    <submittedName>
        <fullName evidence="2">Methyltransferase</fullName>
    </submittedName>
</protein>
<dbReference type="GO" id="GO:0008168">
    <property type="term" value="F:methyltransferase activity"/>
    <property type="evidence" value="ECO:0007669"/>
    <property type="project" value="UniProtKB-KW"/>
</dbReference>
<feature type="signal peptide" evidence="1">
    <location>
        <begin position="1"/>
        <end position="20"/>
    </location>
</feature>
<dbReference type="PIRSF" id="PIRSF031679">
    <property type="entry name" value="Mtase_Alr7345_prd"/>
    <property type="match status" value="1"/>
</dbReference>
<dbReference type="Pfam" id="PF01135">
    <property type="entry name" value="PCMT"/>
    <property type="match status" value="1"/>
</dbReference>
<dbReference type="GO" id="GO:0032259">
    <property type="term" value="P:methylation"/>
    <property type="evidence" value="ECO:0007669"/>
    <property type="project" value="UniProtKB-KW"/>
</dbReference>
<proteinExistence type="predicted"/>
<keyword evidence="1" id="KW-0732">Signal</keyword>
<dbReference type="Gene3D" id="3.40.50.150">
    <property type="entry name" value="Vaccinia Virus protein VP39"/>
    <property type="match status" value="1"/>
</dbReference>
<evidence type="ECO:0000256" key="1">
    <source>
        <dbReference type="SAM" id="SignalP"/>
    </source>
</evidence>
<evidence type="ECO:0000313" key="2">
    <source>
        <dbReference type="EMBL" id="TCI12649.1"/>
    </source>
</evidence>
<name>A0A4R0YZ09_9GAMM</name>
<dbReference type="InterPro" id="IPR016980">
    <property type="entry name" value="S-AdoMet-dep_MeTrfase_Alr7345"/>
</dbReference>
<dbReference type="AlphaFoldDB" id="A0A4R0YZ09"/>
<feature type="chain" id="PRO_5020709828" evidence="1">
    <location>
        <begin position="21"/>
        <end position="256"/>
    </location>
</feature>
<dbReference type="InterPro" id="IPR029063">
    <property type="entry name" value="SAM-dependent_MTases_sf"/>
</dbReference>
<comment type="caution">
    <text evidence="2">The sequence shown here is derived from an EMBL/GenBank/DDBJ whole genome shotgun (WGS) entry which is preliminary data.</text>
</comment>
<dbReference type="SUPFAM" id="SSF53335">
    <property type="entry name" value="S-adenosyl-L-methionine-dependent methyltransferases"/>
    <property type="match status" value="1"/>
</dbReference>
<dbReference type="EMBL" id="SJTG01000001">
    <property type="protein sequence ID" value="TCI12649.1"/>
    <property type="molecule type" value="Genomic_DNA"/>
</dbReference>
<evidence type="ECO:0000313" key="3">
    <source>
        <dbReference type="Proteomes" id="UP000291822"/>
    </source>
</evidence>
<organism evidence="2 3">
    <name type="scientific">Dyella soli</name>
    <dbReference type="NCBI Taxonomy" id="522319"/>
    <lineage>
        <taxon>Bacteria</taxon>
        <taxon>Pseudomonadati</taxon>
        <taxon>Pseudomonadota</taxon>
        <taxon>Gammaproteobacteria</taxon>
        <taxon>Lysobacterales</taxon>
        <taxon>Rhodanobacteraceae</taxon>
        <taxon>Dyella</taxon>
    </lineage>
</organism>
<accession>A0A4R0YZ09</accession>